<feature type="compositionally biased region" description="Polar residues" evidence="1">
    <location>
        <begin position="481"/>
        <end position="499"/>
    </location>
</feature>
<evidence type="ECO:0000313" key="3">
    <source>
        <dbReference type="Proteomes" id="UP001153709"/>
    </source>
</evidence>
<feature type="region of interest" description="Disordered" evidence="1">
    <location>
        <begin position="227"/>
        <end position="261"/>
    </location>
</feature>
<dbReference type="EMBL" id="OU898285">
    <property type="protein sequence ID" value="CAG9828287.1"/>
    <property type="molecule type" value="Genomic_DNA"/>
</dbReference>
<organism evidence="2 3">
    <name type="scientific">Diabrotica balteata</name>
    <name type="common">Banded cucumber beetle</name>
    <dbReference type="NCBI Taxonomy" id="107213"/>
    <lineage>
        <taxon>Eukaryota</taxon>
        <taxon>Metazoa</taxon>
        <taxon>Ecdysozoa</taxon>
        <taxon>Arthropoda</taxon>
        <taxon>Hexapoda</taxon>
        <taxon>Insecta</taxon>
        <taxon>Pterygota</taxon>
        <taxon>Neoptera</taxon>
        <taxon>Endopterygota</taxon>
        <taxon>Coleoptera</taxon>
        <taxon>Polyphaga</taxon>
        <taxon>Cucujiformia</taxon>
        <taxon>Chrysomeloidea</taxon>
        <taxon>Chrysomelidae</taxon>
        <taxon>Galerucinae</taxon>
        <taxon>Diabroticina</taxon>
        <taxon>Diabroticites</taxon>
        <taxon>Diabrotica</taxon>
    </lineage>
</organism>
<keyword evidence="3" id="KW-1185">Reference proteome</keyword>
<feature type="compositionally biased region" description="Polar residues" evidence="1">
    <location>
        <begin position="812"/>
        <end position="823"/>
    </location>
</feature>
<dbReference type="Proteomes" id="UP001153709">
    <property type="component" value="Chromosome 10"/>
</dbReference>
<feature type="compositionally biased region" description="Polar residues" evidence="1">
    <location>
        <begin position="506"/>
        <end position="517"/>
    </location>
</feature>
<feature type="compositionally biased region" description="Polar residues" evidence="1">
    <location>
        <begin position="669"/>
        <end position="679"/>
    </location>
</feature>
<feature type="region of interest" description="Disordered" evidence="1">
    <location>
        <begin position="654"/>
        <end position="683"/>
    </location>
</feature>
<sequence length="823" mass="93478">MYIRALTFDMNELEKHKTEKNEEMTTEASSRLATGYCKLGTFLTAYYLVERECVLTAFSVQPTKERLTHIEELARKSGYTVYNIEHNWKCRLHPPVLPCDQLLWRCSQCGEWACCKQELTEPTVRLNISLDEALQNSILGISEDLIVDLVVCLSHPRYQLMSWKLPWQELHRLCIMYLHDPEATKNFVTELKYLEIDYSLFQRDIKREPGILEQEMEDRYEQCLEQNKYHESDSSDNEPSTSRVSHPLRVGNSGSENYFKNYARSDPTTLKRLRSFRLNCKKPREKEPSIQISEDVLAIFPEVKSVEISKQSKNVKTTLSKLGGQTEVKEFQVSQSTKESVPNSPSLETVIDISVNPDQSTPPQIVSKPASLEKVIDTSVNPNHPTTSQIVSKPASLEKVIDTSVNPPQSNPSQIVSKPASLEKVINTSVNPPQSNPSQIVSKPASLEKSNRHFSESTSIQSFTNSEQTSLTGKSNRHISESTSIQSFTNSEQTSLTGKSNRHFSESTSIQSFTNSEQTREFAERTSASDSSYGENTVCKDTATKYFTNAKFNPNTQIGSEFQSTLTEGSTRPKILHPFTKSGTFCRKFAEQTSTSDTIYGENTVCKNRATKHFTNAKVKQENRSKNYRTYCHPRETISGKGKLETNENINNTLPCFSKERHNNDRETSSLGQQSNSENKFFDDSSERTITLYESGAFNTTAECGSPGGKLSEYTTRTIHDPYPHLEYKPFPGSPFTGHGPTKANNQSVFGYHRFLSPRVRESPTDQLYGPIMLFRSNEPEKPDERFIAQKLMELAESTRFFRPSHFRQDSKCQNQPNHTEDL</sequence>
<accession>A0A9N9SS27</accession>
<feature type="region of interest" description="Disordered" evidence="1">
    <location>
        <begin position="804"/>
        <end position="823"/>
    </location>
</feature>
<feature type="compositionally biased region" description="Polar residues" evidence="1">
    <location>
        <begin position="429"/>
        <end position="441"/>
    </location>
</feature>
<feature type="compositionally biased region" description="Basic and acidic residues" evidence="1">
    <location>
        <begin position="658"/>
        <end position="668"/>
    </location>
</feature>
<proteinExistence type="predicted"/>
<evidence type="ECO:0000256" key="1">
    <source>
        <dbReference type="SAM" id="MobiDB-lite"/>
    </source>
</evidence>
<reference evidence="2" key="1">
    <citation type="submission" date="2022-01" db="EMBL/GenBank/DDBJ databases">
        <authorList>
            <person name="King R."/>
        </authorList>
    </citation>
    <scope>NUCLEOTIDE SEQUENCE</scope>
</reference>
<evidence type="ECO:0000313" key="2">
    <source>
        <dbReference type="EMBL" id="CAG9828287.1"/>
    </source>
</evidence>
<protein>
    <submittedName>
        <fullName evidence="2">Uncharacterized protein</fullName>
    </submittedName>
</protein>
<dbReference type="OrthoDB" id="6427254at2759"/>
<gene>
    <name evidence="2" type="ORF">DIABBA_LOCUS2214</name>
</gene>
<name>A0A9N9SS27_DIABA</name>
<feature type="compositionally biased region" description="Polar residues" evidence="1">
    <location>
        <begin position="456"/>
        <end position="474"/>
    </location>
</feature>
<feature type="region of interest" description="Disordered" evidence="1">
    <location>
        <begin position="429"/>
        <end position="534"/>
    </location>
</feature>
<dbReference type="AlphaFoldDB" id="A0A9N9SS27"/>